<evidence type="ECO:0000313" key="2">
    <source>
        <dbReference type="EMBL" id="KKA19411.1"/>
    </source>
</evidence>
<accession>A0A0F4YNH8</accession>
<dbReference type="EMBL" id="LASV01000351">
    <property type="protein sequence ID" value="KKA19411.1"/>
    <property type="molecule type" value="Genomic_DNA"/>
</dbReference>
<proteinExistence type="predicted"/>
<comment type="caution">
    <text evidence="2">The sequence shown here is derived from an EMBL/GenBank/DDBJ whole genome shotgun (WGS) entry which is preliminary data.</text>
</comment>
<feature type="region of interest" description="Disordered" evidence="1">
    <location>
        <begin position="113"/>
        <end position="138"/>
    </location>
</feature>
<protein>
    <submittedName>
        <fullName evidence="2">Uncharacterized protein</fullName>
    </submittedName>
</protein>
<keyword evidence="3" id="KW-1185">Reference proteome</keyword>
<feature type="compositionally biased region" description="Low complexity" evidence="1">
    <location>
        <begin position="123"/>
        <end position="138"/>
    </location>
</feature>
<name>A0A0F4YNH8_RASE3</name>
<organism evidence="2 3">
    <name type="scientific">Rasamsonia emersonii (strain ATCC 16479 / CBS 393.64 / IMI 116815)</name>
    <dbReference type="NCBI Taxonomy" id="1408163"/>
    <lineage>
        <taxon>Eukaryota</taxon>
        <taxon>Fungi</taxon>
        <taxon>Dikarya</taxon>
        <taxon>Ascomycota</taxon>
        <taxon>Pezizomycotina</taxon>
        <taxon>Eurotiomycetes</taxon>
        <taxon>Eurotiomycetidae</taxon>
        <taxon>Eurotiales</taxon>
        <taxon>Trichocomaceae</taxon>
        <taxon>Rasamsonia</taxon>
    </lineage>
</organism>
<evidence type="ECO:0000256" key="1">
    <source>
        <dbReference type="SAM" id="MobiDB-lite"/>
    </source>
</evidence>
<dbReference type="AlphaFoldDB" id="A0A0F4YNH8"/>
<evidence type="ECO:0000313" key="3">
    <source>
        <dbReference type="Proteomes" id="UP000053958"/>
    </source>
</evidence>
<dbReference type="GeneID" id="25318913"/>
<sequence>MSIKVPFRNIVSTQESVGILRTQLLEADQERLAESILLRVVVCEKNDCLGSDVLVHEVRIVKEYEASRQRDCQINPFTQQARRCTMRGSMSANFRARLRTSLFDVDHYRPRRAPTVHPPSSVRPALPLSSELSPRLEN</sequence>
<dbReference type="Proteomes" id="UP000053958">
    <property type="component" value="Unassembled WGS sequence"/>
</dbReference>
<gene>
    <name evidence="2" type="ORF">T310_6612</name>
</gene>
<dbReference type="RefSeq" id="XP_013326023.1">
    <property type="nucleotide sequence ID" value="XM_013470569.1"/>
</dbReference>
<reference evidence="2 3" key="1">
    <citation type="submission" date="2015-04" db="EMBL/GenBank/DDBJ databases">
        <authorList>
            <person name="Heijne W.H."/>
            <person name="Fedorova N.D."/>
            <person name="Nierman W.C."/>
            <person name="Vollebregt A.W."/>
            <person name="Zhao Z."/>
            <person name="Wu L."/>
            <person name="Kumar M."/>
            <person name="Stam H."/>
            <person name="van den Berg M.A."/>
            <person name="Pel H.J."/>
        </authorList>
    </citation>
    <scope>NUCLEOTIDE SEQUENCE [LARGE SCALE GENOMIC DNA]</scope>
    <source>
        <strain evidence="2 3">CBS 393.64</strain>
    </source>
</reference>